<dbReference type="InterPro" id="IPR013655">
    <property type="entry name" value="PAS_fold_3"/>
</dbReference>
<dbReference type="SMART" id="SM00086">
    <property type="entry name" value="PAC"/>
    <property type="match status" value="1"/>
</dbReference>
<keyword evidence="3" id="KW-0472">Membrane</keyword>
<dbReference type="Gene3D" id="1.10.287.950">
    <property type="entry name" value="Methyl-accepting chemotaxis protein"/>
    <property type="match status" value="1"/>
</dbReference>
<feature type="transmembrane region" description="Helical" evidence="3">
    <location>
        <begin position="192"/>
        <end position="209"/>
    </location>
</feature>
<dbReference type="InterPro" id="IPR051310">
    <property type="entry name" value="MCP_chemotaxis"/>
</dbReference>
<sequence length="541" mass="58491">MRINLPVSGQEYPFPSGHTLVSTTDTKGRILYCNPMFIEVSGYSREELLGQPHNIVRHPDMPEEAYRDMWQTIAAGRPWSAPVKNRRKNGDYYWVMANATPLLENGRPIGYMSVRTEATREQIAAAERLYATMRTEKESGRCMHQLSSGRPIRRTLGGRVHEMLRLGLSAKLLLASFANIGMGYLLGHFLSPALGLGLLALVILFAWNLKVGLVARPLTALIATANRLAAGDLAQTMECNRSDELGELQQALNQLSVNLCSIVRDARDQSSSMVLGTTEIAQGNHNLSQRTEAQAANLEQTAAAMEQITGTVQHTADSAHQASQLTAQTRNIAERSNQAVDEVGQTMRAIQDASRRIGDITQVIDSIAFQTNILALNAAVEAARAGEHGRGFAVVAAEVRALAQRSAQSAREIKQLTEDSARTVQAGHDTTEVARRTMAEVVTAVRQVNALVDEISHAAGEQVGGISQVNQAVAQLDGITQQNAAMVEQMAAAAQSLRNLAEATSQTVQVFRLKGASAADAPDAVALRRRHKAQASLALQA</sequence>
<dbReference type="NCBIfam" id="TIGR00229">
    <property type="entry name" value="sensory_box"/>
    <property type="match status" value="1"/>
</dbReference>
<dbReference type="PROSITE" id="PS50112">
    <property type="entry name" value="PAS"/>
    <property type="match status" value="1"/>
</dbReference>
<feature type="domain" description="PAS" evidence="5">
    <location>
        <begin position="25"/>
        <end position="76"/>
    </location>
</feature>
<dbReference type="Pfam" id="PF00672">
    <property type="entry name" value="HAMP"/>
    <property type="match status" value="1"/>
</dbReference>
<dbReference type="CDD" id="cd06225">
    <property type="entry name" value="HAMP"/>
    <property type="match status" value="1"/>
</dbReference>
<keyword evidence="8" id="KW-1185">Reference proteome</keyword>
<organism evidence="7 8">
    <name type="scientific">Diaphorobacter limosus</name>
    <dbReference type="NCBI Taxonomy" id="3036128"/>
    <lineage>
        <taxon>Bacteria</taxon>
        <taxon>Pseudomonadati</taxon>
        <taxon>Pseudomonadota</taxon>
        <taxon>Betaproteobacteria</taxon>
        <taxon>Burkholderiales</taxon>
        <taxon>Comamonadaceae</taxon>
        <taxon>Diaphorobacter</taxon>
    </lineage>
</organism>
<dbReference type="Gene3D" id="3.30.450.20">
    <property type="entry name" value="PAS domain"/>
    <property type="match status" value="1"/>
</dbReference>
<dbReference type="InterPro" id="IPR004090">
    <property type="entry name" value="Chemotax_Me-accpt_rcpt"/>
</dbReference>
<dbReference type="RefSeq" id="WP_317701037.1">
    <property type="nucleotide sequence ID" value="NZ_CP136921.1"/>
</dbReference>
<reference evidence="7 8" key="1">
    <citation type="submission" date="2023-03" db="EMBL/GenBank/DDBJ databases">
        <title>Diaphorobacter basophil sp. nov., isolated from a sewage-treatment plant.</title>
        <authorList>
            <person name="Yang K."/>
        </authorList>
    </citation>
    <scope>NUCLEOTIDE SEQUENCE [LARGE SCALE GENOMIC DNA]</scope>
    <source>
        <strain evidence="7 8">Y-1</strain>
    </source>
</reference>
<dbReference type="Pfam" id="PF00015">
    <property type="entry name" value="MCPsignal"/>
    <property type="match status" value="1"/>
</dbReference>
<feature type="domain" description="HAMP" evidence="6">
    <location>
        <begin position="212"/>
        <end position="264"/>
    </location>
</feature>
<proteinExistence type="inferred from homology"/>
<keyword evidence="3" id="KW-1133">Transmembrane helix</keyword>
<dbReference type="CDD" id="cd11386">
    <property type="entry name" value="MCP_signal"/>
    <property type="match status" value="1"/>
</dbReference>
<gene>
    <name evidence="7" type="ORF">P4826_14230</name>
</gene>
<dbReference type="SMART" id="SM00304">
    <property type="entry name" value="HAMP"/>
    <property type="match status" value="1"/>
</dbReference>
<dbReference type="InterPro" id="IPR001610">
    <property type="entry name" value="PAC"/>
</dbReference>
<dbReference type="EMBL" id="CP136921">
    <property type="protein sequence ID" value="WOO31558.1"/>
    <property type="molecule type" value="Genomic_DNA"/>
</dbReference>
<evidence type="ECO:0000259" key="4">
    <source>
        <dbReference type="PROSITE" id="PS50111"/>
    </source>
</evidence>
<dbReference type="Pfam" id="PF08447">
    <property type="entry name" value="PAS_3"/>
    <property type="match status" value="1"/>
</dbReference>
<name>A0ABZ0J0K5_9BURK</name>
<evidence type="ECO:0000256" key="3">
    <source>
        <dbReference type="SAM" id="Phobius"/>
    </source>
</evidence>
<dbReference type="SMART" id="SM00283">
    <property type="entry name" value="MA"/>
    <property type="match status" value="1"/>
</dbReference>
<dbReference type="InterPro" id="IPR000014">
    <property type="entry name" value="PAS"/>
</dbReference>
<dbReference type="InterPro" id="IPR003660">
    <property type="entry name" value="HAMP_dom"/>
</dbReference>
<dbReference type="PANTHER" id="PTHR43531">
    <property type="entry name" value="PROTEIN ICFG"/>
    <property type="match status" value="1"/>
</dbReference>
<dbReference type="PRINTS" id="PR00260">
    <property type="entry name" value="CHEMTRNSDUCR"/>
</dbReference>
<evidence type="ECO:0000313" key="8">
    <source>
        <dbReference type="Proteomes" id="UP001303211"/>
    </source>
</evidence>
<evidence type="ECO:0000313" key="7">
    <source>
        <dbReference type="EMBL" id="WOO31558.1"/>
    </source>
</evidence>
<dbReference type="InterPro" id="IPR035965">
    <property type="entry name" value="PAS-like_dom_sf"/>
</dbReference>
<dbReference type="PANTHER" id="PTHR43531:SF7">
    <property type="entry name" value="AEROTAXIS RECEPTOR"/>
    <property type="match status" value="1"/>
</dbReference>
<dbReference type="SUPFAM" id="SSF58104">
    <property type="entry name" value="Methyl-accepting chemotaxis protein (MCP) signaling domain"/>
    <property type="match status" value="1"/>
</dbReference>
<evidence type="ECO:0000259" key="5">
    <source>
        <dbReference type="PROSITE" id="PS50112"/>
    </source>
</evidence>
<keyword evidence="3" id="KW-0812">Transmembrane</keyword>
<accession>A0ABZ0J0K5</accession>
<evidence type="ECO:0000256" key="2">
    <source>
        <dbReference type="PROSITE-ProRule" id="PRU00284"/>
    </source>
</evidence>
<dbReference type="SUPFAM" id="SSF55785">
    <property type="entry name" value="PYP-like sensor domain (PAS domain)"/>
    <property type="match status" value="1"/>
</dbReference>
<evidence type="ECO:0000256" key="1">
    <source>
        <dbReference type="ARBA" id="ARBA00029447"/>
    </source>
</evidence>
<comment type="similarity">
    <text evidence="1">Belongs to the methyl-accepting chemotaxis (MCP) protein family.</text>
</comment>
<dbReference type="InterPro" id="IPR004089">
    <property type="entry name" value="MCPsignal_dom"/>
</dbReference>
<keyword evidence="2" id="KW-0807">Transducer</keyword>
<feature type="domain" description="Methyl-accepting transducer" evidence="4">
    <location>
        <begin position="269"/>
        <end position="498"/>
    </location>
</feature>
<dbReference type="PROSITE" id="PS50111">
    <property type="entry name" value="CHEMOTAXIS_TRANSDUC_2"/>
    <property type="match status" value="1"/>
</dbReference>
<dbReference type="PROSITE" id="PS50885">
    <property type="entry name" value="HAMP"/>
    <property type="match status" value="1"/>
</dbReference>
<evidence type="ECO:0000259" key="6">
    <source>
        <dbReference type="PROSITE" id="PS50885"/>
    </source>
</evidence>
<dbReference type="CDD" id="cd00130">
    <property type="entry name" value="PAS"/>
    <property type="match status" value="1"/>
</dbReference>
<protein>
    <submittedName>
        <fullName evidence="7">Methyl-accepting chemotaxis protein</fullName>
    </submittedName>
</protein>
<dbReference type="Proteomes" id="UP001303211">
    <property type="component" value="Chromosome"/>
</dbReference>
<dbReference type="SMART" id="SM00091">
    <property type="entry name" value="PAS"/>
    <property type="match status" value="1"/>
</dbReference>